<sequence>MAYDFVVGWRSKRPGSSAHVGAIDYRDMTALAALMRRSDSFFLARLTDIYKDQSFSSGEVRQALAQLLPLMCVSLSGAERALLDKLVAVLCFASHKDDGLHALAD</sequence>
<accession>A0A430HHN7</accession>
<dbReference type="AlphaFoldDB" id="A0A430HHN7"/>
<proteinExistence type="predicted"/>
<dbReference type="Proteomes" id="UP000278085">
    <property type="component" value="Unassembled WGS sequence"/>
</dbReference>
<comment type="caution">
    <text evidence="1">The sequence shown here is derived from an EMBL/GenBank/DDBJ whole genome shotgun (WGS) entry which is preliminary data.</text>
</comment>
<name>A0A430HHN7_9BURK</name>
<keyword evidence="2" id="KW-1185">Reference proteome</keyword>
<protein>
    <submittedName>
        <fullName evidence="1">Uncharacterized protein</fullName>
    </submittedName>
</protein>
<gene>
    <name evidence="1" type="ORF">EJB06_22215</name>
</gene>
<dbReference type="OrthoDB" id="6301537at2"/>
<evidence type="ECO:0000313" key="1">
    <source>
        <dbReference type="EMBL" id="RSZ57033.1"/>
    </source>
</evidence>
<reference evidence="1 2" key="1">
    <citation type="submission" date="2018-12" db="EMBL/GenBank/DDBJ databases">
        <authorList>
            <person name="Yang E."/>
        </authorList>
    </citation>
    <scope>NUCLEOTIDE SEQUENCE [LARGE SCALE GENOMIC DNA]</scope>
    <source>
        <strain evidence="1 2">SOD</strain>
    </source>
</reference>
<dbReference type="EMBL" id="RXLQ01000012">
    <property type="protein sequence ID" value="RSZ57033.1"/>
    <property type="molecule type" value="Genomic_DNA"/>
</dbReference>
<dbReference type="RefSeq" id="WP_126076185.1">
    <property type="nucleotide sequence ID" value="NZ_CP051166.1"/>
</dbReference>
<evidence type="ECO:0000313" key="2">
    <source>
        <dbReference type="Proteomes" id="UP000278085"/>
    </source>
</evidence>
<organism evidence="1 2">
    <name type="scientific">Massilia atriviolacea</name>
    <dbReference type="NCBI Taxonomy" id="2495579"/>
    <lineage>
        <taxon>Bacteria</taxon>
        <taxon>Pseudomonadati</taxon>
        <taxon>Pseudomonadota</taxon>
        <taxon>Betaproteobacteria</taxon>
        <taxon>Burkholderiales</taxon>
        <taxon>Oxalobacteraceae</taxon>
        <taxon>Telluria group</taxon>
        <taxon>Massilia</taxon>
    </lineage>
</organism>